<dbReference type="Proteomes" id="UP000051927">
    <property type="component" value="Unassembled WGS sequence"/>
</dbReference>
<protein>
    <submittedName>
        <fullName evidence="2">Lipoprotein</fullName>
    </submittedName>
</protein>
<evidence type="ECO:0000313" key="2">
    <source>
        <dbReference type="EMBL" id="KRO01521.1"/>
    </source>
</evidence>
<keyword evidence="3" id="KW-1185">Reference proteome</keyword>
<organism evidence="2 3">
    <name type="scientific">Lancefieldella rimae</name>
    <dbReference type="NCBI Taxonomy" id="1383"/>
    <lineage>
        <taxon>Bacteria</taxon>
        <taxon>Bacillati</taxon>
        <taxon>Actinomycetota</taxon>
        <taxon>Coriobacteriia</taxon>
        <taxon>Coriobacteriales</taxon>
        <taxon>Atopobiaceae</taxon>
        <taxon>Lancefieldella</taxon>
    </lineage>
</organism>
<name>A0ABR5PZ10_9ACTN</name>
<dbReference type="GeneID" id="84904879"/>
<keyword evidence="2" id="KW-0449">Lipoprotein</keyword>
<accession>A0ABR5PZ10</accession>
<feature type="chain" id="PRO_5045714159" evidence="1">
    <location>
        <begin position="24"/>
        <end position="316"/>
    </location>
</feature>
<gene>
    <name evidence="2" type="ORF">IV60_GL001392</name>
</gene>
<sequence>MKQRRLVLALVLVFVLSSGTVFTACSTKTPEPSAEEIAAQKAEEEKKAAMAPFVGIWEAKSINDPDQGDIVESVYPTARDTYKAIYGYDFAEDGTGLFIRLGAQKPFTWSVDADGKLTITLAGNAGSYTAAVDSSTGQMTIEGSDGSKAVLTQVTKISGDYSSLKYKPFDAMADRGTIGRNFSSKIESSMRFKLKTEVDKVLVDNDDIYVRYVGIAKSPDGYMEGYVFEIINKSDTWIACNFQLDNSDNTLWSYDSNYLERGERVYAFVINNSNKKIPLADLTKAEGVIEYYHIKDGKSLEDNKKQDIDLAITQDK</sequence>
<feature type="signal peptide" evidence="1">
    <location>
        <begin position="1"/>
        <end position="23"/>
    </location>
</feature>
<dbReference type="PROSITE" id="PS51257">
    <property type="entry name" value="PROKAR_LIPOPROTEIN"/>
    <property type="match status" value="1"/>
</dbReference>
<evidence type="ECO:0000313" key="3">
    <source>
        <dbReference type="Proteomes" id="UP000051927"/>
    </source>
</evidence>
<dbReference type="EMBL" id="JQCP01000004">
    <property type="protein sequence ID" value="KRO01521.1"/>
    <property type="molecule type" value="Genomic_DNA"/>
</dbReference>
<comment type="caution">
    <text evidence="2">The sequence shown here is derived from an EMBL/GenBank/DDBJ whole genome shotgun (WGS) entry which is preliminary data.</text>
</comment>
<keyword evidence="1" id="KW-0732">Signal</keyword>
<reference evidence="2 3" key="1">
    <citation type="journal article" date="2015" name="Genome Announc.">
        <title>Expanding the biotechnology potential of lactobacilli through comparative genomics of 213 strains and associated genera.</title>
        <authorList>
            <person name="Sun Z."/>
            <person name="Harris H.M."/>
            <person name="McCann A."/>
            <person name="Guo C."/>
            <person name="Argimon S."/>
            <person name="Zhang W."/>
            <person name="Yang X."/>
            <person name="Jeffery I.B."/>
            <person name="Cooney J.C."/>
            <person name="Kagawa T.F."/>
            <person name="Liu W."/>
            <person name="Song Y."/>
            <person name="Salvetti E."/>
            <person name="Wrobel A."/>
            <person name="Rasinkangas P."/>
            <person name="Parkhill J."/>
            <person name="Rea M.C."/>
            <person name="O'Sullivan O."/>
            <person name="Ritari J."/>
            <person name="Douillard F.P."/>
            <person name="Paul Ross R."/>
            <person name="Yang R."/>
            <person name="Briner A.E."/>
            <person name="Felis G.E."/>
            <person name="de Vos W.M."/>
            <person name="Barrangou R."/>
            <person name="Klaenhammer T.R."/>
            <person name="Caufield P.W."/>
            <person name="Cui Y."/>
            <person name="Zhang H."/>
            <person name="O'Toole P.W."/>
        </authorList>
    </citation>
    <scope>NUCLEOTIDE SEQUENCE [LARGE SCALE GENOMIC DNA]</scope>
    <source>
        <strain evidence="2 3">DSM 7090</strain>
    </source>
</reference>
<dbReference type="RefSeq" id="WP_003149799.1">
    <property type="nucleotide sequence ID" value="NZ_JQCP01000004.1"/>
</dbReference>
<evidence type="ECO:0000256" key="1">
    <source>
        <dbReference type="SAM" id="SignalP"/>
    </source>
</evidence>
<proteinExistence type="predicted"/>